<dbReference type="EMBL" id="JACEFF010000436">
    <property type="protein sequence ID" value="KAH9637814.1"/>
    <property type="molecule type" value="Genomic_DNA"/>
</dbReference>
<organism evidence="1 2">
    <name type="scientific">Spodoptera exigua</name>
    <name type="common">Beet armyworm</name>
    <name type="synonym">Noctua fulgens</name>
    <dbReference type="NCBI Taxonomy" id="7107"/>
    <lineage>
        <taxon>Eukaryota</taxon>
        <taxon>Metazoa</taxon>
        <taxon>Ecdysozoa</taxon>
        <taxon>Arthropoda</taxon>
        <taxon>Hexapoda</taxon>
        <taxon>Insecta</taxon>
        <taxon>Pterygota</taxon>
        <taxon>Neoptera</taxon>
        <taxon>Endopterygota</taxon>
        <taxon>Lepidoptera</taxon>
        <taxon>Glossata</taxon>
        <taxon>Ditrysia</taxon>
        <taxon>Noctuoidea</taxon>
        <taxon>Noctuidae</taxon>
        <taxon>Amphipyrinae</taxon>
        <taxon>Spodoptera</taxon>
    </lineage>
</organism>
<comment type="caution">
    <text evidence="1">The sequence shown here is derived from an EMBL/GenBank/DDBJ whole genome shotgun (WGS) entry which is preliminary data.</text>
</comment>
<proteinExistence type="predicted"/>
<evidence type="ECO:0000313" key="2">
    <source>
        <dbReference type="Proteomes" id="UP000814243"/>
    </source>
</evidence>
<dbReference type="AlphaFoldDB" id="A0A922MJA9"/>
<accession>A0A922MJA9</accession>
<evidence type="ECO:0000313" key="1">
    <source>
        <dbReference type="EMBL" id="KAH9637814.1"/>
    </source>
</evidence>
<gene>
    <name evidence="1" type="ORF">HF086_017592</name>
</gene>
<sequence>MCCVGRARSRLVRAGQRAARGEPRHVLRALTHVAVAGAANKRATLPETHTNKELAEKPLELYIRNLDRIVTSTQGIMCPYATSYKSDTYEPKLKVKKYIKVCNTGFLMLNQYPYLTGSVDHLKWEDTTKELR</sequence>
<protein>
    <submittedName>
        <fullName evidence="1">Uncharacterized protein</fullName>
    </submittedName>
</protein>
<dbReference type="Proteomes" id="UP000814243">
    <property type="component" value="Unassembled WGS sequence"/>
</dbReference>
<name>A0A922MJA9_SPOEX</name>
<reference evidence="1" key="1">
    <citation type="journal article" date="2021" name="G3 (Bethesda)">
        <title>Genome and transcriptome analysis of the beet armyworm Spodoptera exigua reveals targets for pest control. .</title>
        <authorList>
            <person name="Simon S."/>
            <person name="Breeschoten T."/>
            <person name="Jansen H.J."/>
            <person name="Dirks R.P."/>
            <person name="Schranz M.E."/>
            <person name="Ros V.I.D."/>
        </authorList>
    </citation>
    <scope>NUCLEOTIDE SEQUENCE</scope>
    <source>
        <strain evidence="1">TB_SE_WUR_2020</strain>
    </source>
</reference>